<feature type="non-terminal residue" evidence="1">
    <location>
        <position position="195"/>
    </location>
</feature>
<sequence>TGAGSAFLISERVSFLVLDDCDLVLKSNHPYQTLFPSAKDELTEEEISIVWDRPAEFYSFVTSYRVLGLTSTILPDGCSDHILAKHYICSLEDRLKCRLETTSELINLLSFGAQPEELEICTPIPAENGSDQHPICGTVLRLLQETHYFLSDLDFTDTESNVSTAGERIINVPYYCLRAVAQCESITKELGVYCG</sequence>
<evidence type="ECO:0000313" key="2">
    <source>
        <dbReference type="Proteomes" id="UP000321570"/>
    </source>
</evidence>
<proteinExistence type="predicted"/>
<reference evidence="1 2" key="1">
    <citation type="submission" date="2019-07" db="EMBL/GenBank/DDBJ databases">
        <authorList>
            <person name="Jastrzebski P J."/>
            <person name="Paukszto L."/>
            <person name="Jastrzebski P J."/>
        </authorList>
    </citation>
    <scope>NUCLEOTIDE SEQUENCE [LARGE SCALE GENOMIC DNA]</scope>
    <source>
        <strain evidence="1 2">WMS-il1</strain>
    </source>
</reference>
<accession>A0A564Y7J4</accession>
<feature type="non-terminal residue" evidence="1">
    <location>
        <position position="1"/>
    </location>
</feature>
<evidence type="ECO:0000313" key="1">
    <source>
        <dbReference type="EMBL" id="VUZ43252.1"/>
    </source>
</evidence>
<dbReference type="Proteomes" id="UP000321570">
    <property type="component" value="Unassembled WGS sequence"/>
</dbReference>
<dbReference type="EMBL" id="CABIJS010000111">
    <property type="protein sequence ID" value="VUZ43252.1"/>
    <property type="molecule type" value="Genomic_DNA"/>
</dbReference>
<organism evidence="1 2">
    <name type="scientific">Hymenolepis diminuta</name>
    <name type="common">Rat tapeworm</name>
    <dbReference type="NCBI Taxonomy" id="6216"/>
    <lineage>
        <taxon>Eukaryota</taxon>
        <taxon>Metazoa</taxon>
        <taxon>Spiralia</taxon>
        <taxon>Lophotrochozoa</taxon>
        <taxon>Platyhelminthes</taxon>
        <taxon>Cestoda</taxon>
        <taxon>Eucestoda</taxon>
        <taxon>Cyclophyllidea</taxon>
        <taxon>Hymenolepididae</taxon>
        <taxon>Hymenolepis</taxon>
    </lineage>
</organism>
<name>A0A564Y7J4_HYMDI</name>
<keyword evidence="2" id="KW-1185">Reference proteome</keyword>
<dbReference type="AlphaFoldDB" id="A0A564Y7J4"/>
<protein>
    <submittedName>
        <fullName evidence="1">Uncharacterized protein</fullName>
    </submittedName>
</protein>
<gene>
    <name evidence="1" type="ORF">WMSIL1_LOCUS3912</name>
</gene>